<feature type="domain" description="Hemerythrin-like" evidence="2">
    <location>
        <begin position="58"/>
        <end position="172"/>
    </location>
</feature>
<dbReference type="EMBL" id="KQ965857">
    <property type="protein sequence ID" value="KXS09636.1"/>
    <property type="molecule type" value="Genomic_DNA"/>
</dbReference>
<dbReference type="Proteomes" id="UP000070544">
    <property type="component" value="Unassembled WGS sequence"/>
</dbReference>
<dbReference type="PANTHER" id="PTHR35585:SF1">
    <property type="entry name" value="HHE DOMAIN PROTEIN (AFU_ORTHOLOGUE AFUA_4G00730)"/>
    <property type="match status" value="1"/>
</dbReference>
<protein>
    <recommendedName>
        <fullName evidence="2">Hemerythrin-like domain-containing protein</fullName>
    </recommendedName>
</protein>
<evidence type="ECO:0000259" key="2">
    <source>
        <dbReference type="Pfam" id="PF01814"/>
    </source>
</evidence>
<evidence type="ECO:0000313" key="3">
    <source>
        <dbReference type="EMBL" id="KXS09636.1"/>
    </source>
</evidence>
<dbReference type="Pfam" id="PF01814">
    <property type="entry name" value="Hemerythrin"/>
    <property type="match status" value="1"/>
</dbReference>
<gene>
    <name evidence="3" type="ORF">M427DRAFT_63827</name>
</gene>
<feature type="signal peptide" evidence="1">
    <location>
        <begin position="1"/>
        <end position="20"/>
    </location>
</feature>
<reference evidence="3 4" key="1">
    <citation type="journal article" date="2015" name="Genome Biol. Evol.">
        <title>Phylogenomic analyses indicate that early fungi evolved digesting cell walls of algal ancestors of land plants.</title>
        <authorList>
            <person name="Chang Y."/>
            <person name="Wang S."/>
            <person name="Sekimoto S."/>
            <person name="Aerts A.L."/>
            <person name="Choi C."/>
            <person name="Clum A."/>
            <person name="LaButti K.M."/>
            <person name="Lindquist E.A."/>
            <person name="Yee Ngan C."/>
            <person name="Ohm R.A."/>
            <person name="Salamov A.A."/>
            <person name="Grigoriev I.V."/>
            <person name="Spatafora J.W."/>
            <person name="Berbee M.L."/>
        </authorList>
    </citation>
    <scope>NUCLEOTIDE SEQUENCE [LARGE SCALE GENOMIC DNA]</scope>
    <source>
        <strain evidence="3 4">JEL478</strain>
    </source>
</reference>
<proteinExistence type="predicted"/>
<dbReference type="OrthoDB" id="9983919at2759"/>
<sequence>MSAIACASLSALVAPSLCRALPALAVAPRLLTAFPTATRQPAALSRRMVTSASLTPTIEDILVEDHRQFGEIMRRYNLATEKAEKKAALAELIRQVAVHSVGEEKILYPILEKIAIKGDAKAVIARERQEHKQVRDMLYDLLDRNLPVGDPLFERDVEAMYKYLAAHCAGEEVSDCPEMARFFPESARREFGKRFLAVKKLAEDQVAEEILDMESKINL</sequence>
<accession>A0A138ZYP8</accession>
<dbReference type="AlphaFoldDB" id="A0A138ZYP8"/>
<dbReference type="PANTHER" id="PTHR35585">
    <property type="entry name" value="HHE DOMAIN PROTEIN (AFU_ORTHOLOGUE AFUA_4G00730)"/>
    <property type="match status" value="1"/>
</dbReference>
<keyword evidence="1" id="KW-0732">Signal</keyword>
<dbReference type="STRING" id="1344416.A0A138ZYP8"/>
<dbReference type="Gene3D" id="1.20.120.520">
    <property type="entry name" value="nmb1532 protein domain like"/>
    <property type="match status" value="1"/>
</dbReference>
<evidence type="ECO:0000256" key="1">
    <source>
        <dbReference type="SAM" id="SignalP"/>
    </source>
</evidence>
<dbReference type="InterPro" id="IPR012312">
    <property type="entry name" value="Hemerythrin-like"/>
</dbReference>
<evidence type="ECO:0000313" key="4">
    <source>
        <dbReference type="Proteomes" id="UP000070544"/>
    </source>
</evidence>
<name>A0A138ZYP8_GONPJ</name>
<keyword evidence="4" id="KW-1185">Reference proteome</keyword>
<organism evidence="3 4">
    <name type="scientific">Gonapodya prolifera (strain JEL478)</name>
    <name type="common">Monoblepharis prolifera</name>
    <dbReference type="NCBI Taxonomy" id="1344416"/>
    <lineage>
        <taxon>Eukaryota</taxon>
        <taxon>Fungi</taxon>
        <taxon>Fungi incertae sedis</taxon>
        <taxon>Chytridiomycota</taxon>
        <taxon>Chytridiomycota incertae sedis</taxon>
        <taxon>Monoblepharidomycetes</taxon>
        <taxon>Monoblepharidales</taxon>
        <taxon>Gonapodyaceae</taxon>
        <taxon>Gonapodya</taxon>
    </lineage>
</organism>
<feature type="chain" id="PRO_5007295774" description="Hemerythrin-like domain-containing protein" evidence="1">
    <location>
        <begin position="21"/>
        <end position="219"/>
    </location>
</feature>